<sequence>MVGSDTRFSQFHRVLVPDKVLNHKRKAWEGKLMGKAYLYTFSNRTVDALAERLRQLWKMNDDFILMELLKSSCKAEKRRDARNYYHKKAAPYLLKGPVTSFVPSWLRLSTEQHGLAAPPLAEAKRLKSALRNVASVGLSAQQSTSSGREGYRTYKSLPVLTEALSYQSSSTTALSYSLARRVAF</sequence>
<reference evidence="2" key="1">
    <citation type="submission" date="2024-07" db="EMBL/GenBank/DDBJ databases">
        <title>Two chromosome-level genome assemblies of Korean endemic species Abeliophyllum distichum and Forsythia ovata (Oleaceae).</title>
        <authorList>
            <person name="Jang H."/>
        </authorList>
    </citation>
    <scope>NUCLEOTIDE SEQUENCE [LARGE SCALE GENOMIC DNA]</scope>
</reference>
<evidence type="ECO:0000313" key="2">
    <source>
        <dbReference type="Proteomes" id="UP001604277"/>
    </source>
</evidence>
<dbReference type="Proteomes" id="UP001604277">
    <property type="component" value="Unassembled WGS sequence"/>
</dbReference>
<accession>A0ABD1P1S4</accession>
<comment type="caution">
    <text evidence="1">The sequence shown here is derived from an EMBL/GenBank/DDBJ whole genome shotgun (WGS) entry which is preliminary data.</text>
</comment>
<evidence type="ECO:0000313" key="1">
    <source>
        <dbReference type="EMBL" id="KAL2457089.1"/>
    </source>
</evidence>
<name>A0ABD1P1S4_9LAMI</name>
<proteinExistence type="predicted"/>
<dbReference type="EMBL" id="JBFOLJ010000045">
    <property type="protein sequence ID" value="KAL2457089.1"/>
    <property type="molecule type" value="Genomic_DNA"/>
</dbReference>
<protein>
    <submittedName>
        <fullName evidence="1">Uncharacterized protein</fullName>
    </submittedName>
</protein>
<gene>
    <name evidence="1" type="ORF">Fot_56500</name>
</gene>
<organism evidence="1 2">
    <name type="scientific">Forsythia ovata</name>
    <dbReference type="NCBI Taxonomy" id="205694"/>
    <lineage>
        <taxon>Eukaryota</taxon>
        <taxon>Viridiplantae</taxon>
        <taxon>Streptophyta</taxon>
        <taxon>Embryophyta</taxon>
        <taxon>Tracheophyta</taxon>
        <taxon>Spermatophyta</taxon>
        <taxon>Magnoliopsida</taxon>
        <taxon>eudicotyledons</taxon>
        <taxon>Gunneridae</taxon>
        <taxon>Pentapetalae</taxon>
        <taxon>asterids</taxon>
        <taxon>lamiids</taxon>
        <taxon>Lamiales</taxon>
        <taxon>Oleaceae</taxon>
        <taxon>Forsythieae</taxon>
        <taxon>Forsythia</taxon>
    </lineage>
</organism>
<dbReference type="AlphaFoldDB" id="A0ABD1P1S4"/>
<keyword evidence="2" id="KW-1185">Reference proteome</keyword>